<sequence length="72" mass="7936">MKLNYYPKTDSLYIDLIDRASVESREVSAGVVVDYDAEGRVVGIDIDQASNTVDLAKLELHAPQMAIERPVA</sequence>
<protein>
    <submittedName>
        <fullName evidence="1">DUF2283 domain-containing protein</fullName>
    </submittedName>
</protein>
<evidence type="ECO:0000313" key="2">
    <source>
        <dbReference type="Proteomes" id="UP000500938"/>
    </source>
</evidence>
<proteinExistence type="predicted"/>
<dbReference type="PANTHER" id="PTHR37029:SF1">
    <property type="entry name" value="SSR1768 PROTEIN"/>
    <property type="match status" value="1"/>
</dbReference>
<reference evidence="1 2" key="1">
    <citation type="submission" date="2020-05" db="EMBL/GenBank/DDBJ databases">
        <title>Complete genome sequence of Gemmatimonas greenlandica TET16.</title>
        <authorList>
            <person name="Zeng Y."/>
        </authorList>
    </citation>
    <scope>NUCLEOTIDE SEQUENCE [LARGE SCALE GENOMIC DNA]</scope>
    <source>
        <strain evidence="1 2">TET16</strain>
    </source>
</reference>
<dbReference type="InterPro" id="IPR019270">
    <property type="entry name" value="DUF2283"/>
</dbReference>
<dbReference type="KEGG" id="ggr:HKW67_13855"/>
<organism evidence="1 2">
    <name type="scientific">Gemmatimonas groenlandica</name>
    <dbReference type="NCBI Taxonomy" id="2732249"/>
    <lineage>
        <taxon>Bacteria</taxon>
        <taxon>Pseudomonadati</taxon>
        <taxon>Gemmatimonadota</taxon>
        <taxon>Gemmatimonadia</taxon>
        <taxon>Gemmatimonadales</taxon>
        <taxon>Gemmatimonadaceae</taxon>
        <taxon>Gemmatimonas</taxon>
    </lineage>
</organism>
<name>A0A6M4IUL1_9BACT</name>
<dbReference type="Pfam" id="PF10049">
    <property type="entry name" value="DUF2283"/>
    <property type="match status" value="1"/>
</dbReference>
<evidence type="ECO:0000313" key="1">
    <source>
        <dbReference type="EMBL" id="QJR36512.1"/>
    </source>
</evidence>
<keyword evidence="2" id="KW-1185">Reference proteome</keyword>
<dbReference type="AlphaFoldDB" id="A0A6M4IUL1"/>
<dbReference type="EMBL" id="CP053085">
    <property type="protein sequence ID" value="QJR36512.1"/>
    <property type="molecule type" value="Genomic_DNA"/>
</dbReference>
<dbReference type="RefSeq" id="WP_171225944.1">
    <property type="nucleotide sequence ID" value="NZ_CP053085.1"/>
</dbReference>
<dbReference type="Proteomes" id="UP000500938">
    <property type="component" value="Chromosome"/>
</dbReference>
<gene>
    <name evidence="1" type="ORF">HKW67_13855</name>
</gene>
<accession>A0A6M4IUL1</accession>
<dbReference type="PANTHER" id="PTHR37029">
    <property type="entry name" value="SSR1768 PROTEIN"/>
    <property type="match status" value="1"/>
</dbReference>